<proteinExistence type="predicted"/>
<keyword evidence="1" id="KW-0732">Signal</keyword>
<feature type="signal peptide" evidence="1">
    <location>
        <begin position="1"/>
        <end position="19"/>
    </location>
</feature>
<evidence type="ECO:0008006" key="4">
    <source>
        <dbReference type="Google" id="ProtNLM"/>
    </source>
</evidence>
<name>A0A9P4TDE2_CURKU</name>
<comment type="caution">
    <text evidence="2">The sequence shown here is derived from an EMBL/GenBank/DDBJ whole genome shotgun (WGS) entry which is preliminary data.</text>
</comment>
<keyword evidence="3" id="KW-1185">Reference proteome</keyword>
<dbReference type="OrthoDB" id="3775566at2759"/>
<evidence type="ECO:0000256" key="1">
    <source>
        <dbReference type="SAM" id="SignalP"/>
    </source>
</evidence>
<sequence length="218" mass="24398">MRALSSIFVFFGLALSAHAGITQQDFTGTGNIYVLNSTNWPTASPTNDKIGCLSELGKLISTESKEGCGVFTRADSYPYTLSTKEGNCTFTDKSQERNTDSKYGKLDYAWNCNSTYDSVIYDQLYTITGFPHVFLCFGDVACYYDAKKAPGHGDILSLWQFHWGSQQMDITPGHIQLLLMWNKIEEPYKRKGSEDIPGPRLRLTDGMQEPLLGLEQKS</sequence>
<dbReference type="EMBL" id="SWKU01000010">
    <property type="protein sequence ID" value="KAF3002915.1"/>
    <property type="molecule type" value="Genomic_DNA"/>
</dbReference>
<evidence type="ECO:0000313" key="3">
    <source>
        <dbReference type="Proteomes" id="UP000801428"/>
    </source>
</evidence>
<evidence type="ECO:0000313" key="2">
    <source>
        <dbReference type="EMBL" id="KAF3002915.1"/>
    </source>
</evidence>
<dbReference type="AlphaFoldDB" id="A0A9P4TDE2"/>
<gene>
    <name evidence="2" type="ORF">E8E13_002639</name>
</gene>
<reference evidence="2" key="1">
    <citation type="submission" date="2019-04" db="EMBL/GenBank/DDBJ databases">
        <title>Sequencing of skin fungus with MAO and IRED activity.</title>
        <authorList>
            <person name="Marsaioli A.J."/>
            <person name="Bonatto J.M.C."/>
            <person name="Reis Junior O."/>
        </authorList>
    </citation>
    <scope>NUCLEOTIDE SEQUENCE</scope>
    <source>
        <strain evidence="2">30M1</strain>
    </source>
</reference>
<feature type="chain" id="PRO_5040285987" description="Secreted protein" evidence="1">
    <location>
        <begin position="20"/>
        <end position="218"/>
    </location>
</feature>
<protein>
    <recommendedName>
        <fullName evidence="4">Secreted protein</fullName>
    </recommendedName>
</protein>
<organism evidence="2 3">
    <name type="scientific">Curvularia kusanoi</name>
    <name type="common">Cochliobolus kusanoi</name>
    <dbReference type="NCBI Taxonomy" id="90978"/>
    <lineage>
        <taxon>Eukaryota</taxon>
        <taxon>Fungi</taxon>
        <taxon>Dikarya</taxon>
        <taxon>Ascomycota</taxon>
        <taxon>Pezizomycotina</taxon>
        <taxon>Dothideomycetes</taxon>
        <taxon>Pleosporomycetidae</taxon>
        <taxon>Pleosporales</taxon>
        <taxon>Pleosporineae</taxon>
        <taxon>Pleosporaceae</taxon>
        <taxon>Curvularia</taxon>
    </lineage>
</organism>
<dbReference type="Proteomes" id="UP000801428">
    <property type="component" value="Unassembled WGS sequence"/>
</dbReference>
<accession>A0A9P4TDE2</accession>